<feature type="region of interest" description="Disordered" evidence="1">
    <location>
        <begin position="177"/>
        <end position="239"/>
    </location>
</feature>
<accession>A0A811YBW6</accession>
<dbReference type="EMBL" id="CAJHUB010000673">
    <property type="protein sequence ID" value="CAD7675050.1"/>
    <property type="molecule type" value="Genomic_DNA"/>
</dbReference>
<sequence>MSVKLFELLEDVNKHQSRSLLNRRTRAAGPRGVPGNLRSTRSRVGAASSAQANLPADSSARAGKTRRLWPPKGRGRPRPTQWSSASLDKRPERRSQDALFERGSRRLGCEPVRGSVRRGRRLRTWPRTGAAARSARVKAALEPTLIPDQRGASSGLRFRQHLRLVLGTPAATPSLPGLSSLAQLGHPPELTSNTTGEGRLGLRPSPDEAEDQAPATQRCGCAPPLAAGRPTPAPPTDLITLPAHQQPVLQFPHSHLEDSNARLTAGSPASPSELNVTKDCALPPRGAHRVAATGLRSALHPHPFP</sequence>
<feature type="compositionally biased region" description="Basic and acidic residues" evidence="1">
    <location>
        <begin position="87"/>
        <end position="102"/>
    </location>
</feature>
<evidence type="ECO:0000256" key="1">
    <source>
        <dbReference type="SAM" id="MobiDB-lite"/>
    </source>
</evidence>
<name>A0A811YBW6_NYCPR</name>
<evidence type="ECO:0000313" key="3">
    <source>
        <dbReference type="Proteomes" id="UP000645828"/>
    </source>
</evidence>
<proteinExistence type="predicted"/>
<keyword evidence="3" id="KW-1185">Reference proteome</keyword>
<gene>
    <name evidence="2" type="ORF">NYPRO_LOCUS7845</name>
</gene>
<organism evidence="2 3">
    <name type="scientific">Nyctereutes procyonoides</name>
    <name type="common">Raccoon dog</name>
    <name type="synonym">Canis procyonoides</name>
    <dbReference type="NCBI Taxonomy" id="34880"/>
    <lineage>
        <taxon>Eukaryota</taxon>
        <taxon>Metazoa</taxon>
        <taxon>Chordata</taxon>
        <taxon>Craniata</taxon>
        <taxon>Vertebrata</taxon>
        <taxon>Euteleostomi</taxon>
        <taxon>Mammalia</taxon>
        <taxon>Eutheria</taxon>
        <taxon>Laurasiatheria</taxon>
        <taxon>Carnivora</taxon>
        <taxon>Caniformia</taxon>
        <taxon>Canidae</taxon>
        <taxon>Nyctereutes</taxon>
    </lineage>
</organism>
<feature type="compositionally biased region" description="Basic residues" evidence="1">
    <location>
        <begin position="63"/>
        <end position="77"/>
    </location>
</feature>
<evidence type="ECO:0000313" key="2">
    <source>
        <dbReference type="EMBL" id="CAD7675050.1"/>
    </source>
</evidence>
<reference evidence="2" key="1">
    <citation type="submission" date="2020-12" db="EMBL/GenBank/DDBJ databases">
        <authorList>
            <consortium name="Molecular Ecology Group"/>
        </authorList>
    </citation>
    <scope>NUCLEOTIDE SEQUENCE</scope>
    <source>
        <strain evidence="2">TBG_1078</strain>
    </source>
</reference>
<feature type="region of interest" description="Disordered" evidence="1">
    <location>
        <begin position="260"/>
        <end position="281"/>
    </location>
</feature>
<feature type="region of interest" description="Disordered" evidence="1">
    <location>
        <begin position="20"/>
        <end position="102"/>
    </location>
</feature>
<dbReference type="Proteomes" id="UP000645828">
    <property type="component" value="Unassembled WGS sequence"/>
</dbReference>
<comment type="caution">
    <text evidence="2">The sequence shown here is derived from an EMBL/GenBank/DDBJ whole genome shotgun (WGS) entry which is preliminary data.</text>
</comment>
<protein>
    <submittedName>
        <fullName evidence="2">(raccoon dog) hypothetical protein</fullName>
    </submittedName>
</protein>
<dbReference type="AlphaFoldDB" id="A0A811YBW6"/>